<keyword evidence="1" id="KW-0472">Membrane</keyword>
<sequence>MMCSQFFIYYFIHITYMVWVVGVVLCMMVWVVGVVLCMMVWVVGVVLCMMVWVVGVVLCMMVWVVGGVLCMVVWVVGVVLCIMVWFVGLVGTICISCSDRYRWAFLIFSRTSLGLTAPRSPLGILCVFFLLFWVQFIIMVHLNIGITDIFTGLWL</sequence>
<evidence type="ECO:0000313" key="3">
    <source>
        <dbReference type="Proteomes" id="UP000271974"/>
    </source>
</evidence>
<protein>
    <submittedName>
        <fullName evidence="2">Uncharacterized protein</fullName>
    </submittedName>
</protein>
<comment type="caution">
    <text evidence="2">The sequence shown here is derived from an EMBL/GenBank/DDBJ whole genome shotgun (WGS) entry which is preliminary data.</text>
</comment>
<reference evidence="2 3" key="1">
    <citation type="submission" date="2019-01" db="EMBL/GenBank/DDBJ databases">
        <title>A draft genome assembly of the solar-powered sea slug Elysia chlorotica.</title>
        <authorList>
            <person name="Cai H."/>
            <person name="Li Q."/>
            <person name="Fang X."/>
            <person name="Li J."/>
            <person name="Curtis N.E."/>
            <person name="Altenburger A."/>
            <person name="Shibata T."/>
            <person name="Feng M."/>
            <person name="Maeda T."/>
            <person name="Schwartz J.A."/>
            <person name="Shigenobu S."/>
            <person name="Lundholm N."/>
            <person name="Nishiyama T."/>
            <person name="Yang H."/>
            <person name="Hasebe M."/>
            <person name="Li S."/>
            <person name="Pierce S.K."/>
            <person name="Wang J."/>
        </authorList>
    </citation>
    <scope>NUCLEOTIDE SEQUENCE [LARGE SCALE GENOMIC DNA]</scope>
    <source>
        <strain evidence="2">EC2010</strain>
        <tissue evidence="2">Whole organism of an adult</tissue>
    </source>
</reference>
<evidence type="ECO:0000256" key="1">
    <source>
        <dbReference type="SAM" id="Phobius"/>
    </source>
</evidence>
<feature type="transmembrane region" description="Helical" evidence="1">
    <location>
        <begin position="39"/>
        <end position="65"/>
    </location>
</feature>
<feature type="transmembrane region" description="Helical" evidence="1">
    <location>
        <begin position="71"/>
        <end position="101"/>
    </location>
</feature>
<proteinExistence type="predicted"/>
<organism evidence="2 3">
    <name type="scientific">Elysia chlorotica</name>
    <name type="common">Eastern emerald elysia</name>
    <name type="synonym">Sea slug</name>
    <dbReference type="NCBI Taxonomy" id="188477"/>
    <lineage>
        <taxon>Eukaryota</taxon>
        <taxon>Metazoa</taxon>
        <taxon>Spiralia</taxon>
        <taxon>Lophotrochozoa</taxon>
        <taxon>Mollusca</taxon>
        <taxon>Gastropoda</taxon>
        <taxon>Heterobranchia</taxon>
        <taxon>Euthyneura</taxon>
        <taxon>Panpulmonata</taxon>
        <taxon>Sacoglossa</taxon>
        <taxon>Placobranchoidea</taxon>
        <taxon>Plakobranchidae</taxon>
        <taxon>Elysia</taxon>
    </lineage>
</organism>
<accession>A0A3S1ARP0</accession>
<gene>
    <name evidence="2" type="ORF">EGW08_022071</name>
</gene>
<dbReference type="Proteomes" id="UP000271974">
    <property type="component" value="Unassembled WGS sequence"/>
</dbReference>
<dbReference type="AlphaFoldDB" id="A0A3S1ARP0"/>
<evidence type="ECO:0000313" key="2">
    <source>
        <dbReference type="EMBL" id="RUS70169.1"/>
    </source>
</evidence>
<keyword evidence="1" id="KW-1133">Transmembrane helix</keyword>
<feature type="transmembrane region" description="Helical" evidence="1">
    <location>
        <begin position="122"/>
        <end position="146"/>
    </location>
</feature>
<feature type="transmembrane region" description="Helical" evidence="1">
    <location>
        <begin position="6"/>
        <end position="32"/>
    </location>
</feature>
<keyword evidence="3" id="KW-1185">Reference proteome</keyword>
<dbReference type="EMBL" id="RQTK01001474">
    <property type="protein sequence ID" value="RUS70169.1"/>
    <property type="molecule type" value="Genomic_DNA"/>
</dbReference>
<keyword evidence="1" id="KW-0812">Transmembrane</keyword>
<name>A0A3S1ARP0_ELYCH</name>